<dbReference type="InterPro" id="IPR005174">
    <property type="entry name" value="KIB1-4_b-propeller"/>
</dbReference>
<dbReference type="Proteomes" id="UP001497457">
    <property type="component" value="Chromosome 15b"/>
</dbReference>
<reference evidence="3" key="1">
    <citation type="submission" date="2024-06" db="EMBL/GenBank/DDBJ databases">
        <authorList>
            <person name="Ryan C."/>
        </authorList>
    </citation>
    <scope>NUCLEOTIDE SEQUENCE [LARGE SCALE GENOMIC DNA]</scope>
</reference>
<dbReference type="EMBL" id="OZ075125">
    <property type="protein sequence ID" value="CAL4935654.1"/>
    <property type="molecule type" value="Genomic_DNA"/>
</dbReference>
<name>A0ABC8Y2S6_9POAL</name>
<dbReference type="SMART" id="SM00256">
    <property type="entry name" value="FBOX"/>
    <property type="match status" value="1"/>
</dbReference>
<reference evidence="2 3" key="2">
    <citation type="submission" date="2024-10" db="EMBL/GenBank/DDBJ databases">
        <authorList>
            <person name="Ryan C."/>
        </authorList>
    </citation>
    <scope>NUCLEOTIDE SEQUENCE [LARGE SCALE GENOMIC DNA]</scope>
</reference>
<evidence type="ECO:0000259" key="1">
    <source>
        <dbReference type="SMART" id="SM00256"/>
    </source>
</evidence>
<sequence>MPRRVPKRARFCHRRSWSDLPHDLLGEVIRRLPAFGDRLRLRGVCRQWRRAERAHTEPAAMPWLAAAGHCVGLRDAAVHRVALPGVDARAAAAAAPCRGSFGNWLALVPASPPPCQPFLVNPFTTARIPLPAWTEGTISKIVLSAAPDAEDCTVAAVVCPEFFGNGLRCGSVVVCRLRHGETSRPWWCITETFYLEDIAFFGGNLHAVDGQGQAYIFEDEELEQMRAWPLFHRDPIAPFSVHNKYYLVACHGRLLMVCRSFGKNRVPGDGYHTVGFKVFAVSEQCYGRATPPPPVKVKSLDGHALFVGDACCRAFAVADGDSKIREDQICYADDEGNTMVILTGEFTFTDEGVGCGHPPLRQLQSYDLRTDCFRRYEPRRPTGPWQCVWAQRLLRRVALPPPPATEWGATLLLWEVMSSLGASQGPCYCIYSSDRPSHDPDIHVVNVVVDVYDQRWRFTQTGTSVHEAKHRVAREAVSFLRSRYHRVLDDSQWSSVPHYHSHVDVEEYEDDIEEYCTKALEDQTYITSFPWWRV</sequence>
<dbReference type="PANTHER" id="PTHR33110:SF39">
    <property type="entry name" value="OS04G0514700 PROTEIN"/>
    <property type="match status" value="1"/>
</dbReference>
<dbReference type="Pfam" id="PF00646">
    <property type="entry name" value="F-box"/>
    <property type="match status" value="1"/>
</dbReference>
<dbReference type="AlphaFoldDB" id="A0ABC8Y2S6"/>
<dbReference type="Pfam" id="PF03478">
    <property type="entry name" value="Beta-prop_KIB1-4"/>
    <property type="match status" value="1"/>
</dbReference>
<dbReference type="InterPro" id="IPR001810">
    <property type="entry name" value="F-box_dom"/>
</dbReference>
<protein>
    <recommendedName>
        <fullName evidence="1">F-box domain-containing protein</fullName>
    </recommendedName>
</protein>
<dbReference type="Gene3D" id="1.20.1280.50">
    <property type="match status" value="1"/>
</dbReference>
<dbReference type="InterPro" id="IPR036047">
    <property type="entry name" value="F-box-like_dom_sf"/>
</dbReference>
<accession>A0ABC8Y2S6</accession>
<organism evidence="2 3">
    <name type="scientific">Urochloa decumbens</name>
    <dbReference type="NCBI Taxonomy" id="240449"/>
    <lineage>
        <taxon>Eukaryota</taxon>
        <taxon>Viridiplantae</taxon>
        <taxon>Streptophyta</taxon>
        <taxon>Embryophyta</taxon>
        <taxon>Tracheophyta</taxon>
        <taxon>Spermatophyta</taxon>
        <taxon>Magnoliopsida</taxon>
        <taxon>Liliopsida</taxon>
        <taxon>Poales</taxon>
        <taxon>Poaceae</taxon>
        <taxon>PACMAD clade</taxon>
        <taxon>Panicoideae</taxon>
        <taxon>Panicodae</taxon>
        <taxon>Paniceae</taxon>
        <taxon>Melinidinae</taxon>
        <taxon>Urochloa</taxon>
    </lineage>
</organism>
<evidence type="ECO:0000313" key="2">
    <source>
        <dbReference type="EMBL" id="CAL4935654.1"/>
    </source>
</evidence>
<feature type="domain" description="F-box" evidence="1">
    <location>
        <begin position="20"/>
        <end position="61"/>
    </location>
</feature>
<gene>
    <name evidence="2" type="ORF">URODEC1_LOCUS29431</name>
</gene>
<dbReference type="PANTHER" id="PTHR33110">
    <property type="entry name" value="F-BOX/KELCH-REPEAT PROTEIN-RELATED"/>
    <property type="match status" value="1"/>
</dbReference>
<proteinExistence type="predicted"/>
<keyword evidence="3" id="KW-1185">Reference proteome</keyword>
<dbReference type="SUPFAM" id="SSF81383">
    <property type="entry name" value="F-box domain"/>
    <property type="match status" value="1"/>
</dbReference>
<evidence type="ECO:0000313" key="3">
    <source>
        <dbReference type="Proteomes" id="UP001497457"/>
    </source>
</evidence>